<gene>
    <name evidence="2" type="ORF">g.7049</name>
</gene>
<dbReference type="SUPFAM" id="SSF55729">
    <property type="entry name" value="Acyl-CoA N-acyltransferases (Nat)"/>
    <property type="match status" value="1"/>
</dbReference>
<dbReference type="PANTHER" id="PTHR20958:SF6">
    <property type="entry name" value="GLYCINE N-ACYLTRANSFERASE-LIKE PROTEIN"/>
    <property type="match status" value="1"/>
</dbReference>
<dbReference type="PROSITE" id="PS51186">
    <property type="entry name" value="GNAT"/>
    <property type="match status" value="1"/>
</dbReference>
<evidence type="ECO:0000313" key="2">
    <source>
        <dbReference type="EMBL" id="JAS24860.1"/>
    </source>
</evidence>
<dbReference type="EMBL" id="GEDC01012438">
    <property type="protein sequence ID" value="JAS24860.1"/>
    <property type="molecule type" value="Transcribed_RNA"/>
</dbReference>
<dbReference type="InterPro" id="IPR053225">
    <property type="entry name" value="Acyl-CoA_N-acyltransferase"/>
</dbReference>
<dbReference type="Pfam" id="PF08445">
    <property type="entry name" value="FR47"/>
    <property type="match status" value="1"/>
</dbReference>
<accession>A0A1B6DGW1</accession>
<reference evidence="2" key="1">
    <citation type="submission" date="2015-12" db="EMBL/GenBank/DDBJ databases">
        <title>De novo transcriptome assembly of four potential Pierce s Disease insect vectors from Arizona vineyards.</title>
        <authorList>
            <person name="Tassone E.E."/>
        </authorList>
    </citation>
    <scope>NUCLEOTIDE SEQUENCE</scope>
</reference>
<evidence type="ECO:0000259" key="1">
    <source>
        <dbReference type="PROSITE" id="PS51186"/>
    </source>
</evidence>
<dbReference type="InterPro" id="IPR000182">
    <property type="entry name" value="GNAT_dom"/>
</dbReference>
<feature type="domain" description="N-acetyltransferase" evidence="1">
    <location>
        <begin position="118"/>
        <end position="245"/>
    </location>
</feature>
<dbReference type="PANTHER" id="PTHR20958">
    <property type="entry name" value="GLYCINE N-ACYLTRANSFERASE-LIKE PROTEIN"/>
    <property type="match status" value="1"/>
</dbReference>
<dbReference type="Gene3D" id="3.40.630.30">
    <property type="match status" value="1"/>
</dbReference>
<feature type="non-terminal residue" evidence="2">
    <location>
        <position position="1"/>
    </location>
</feature>
<protein>
    <recommendedName>
        <fullName evidence="1">N-acetyltransferase domain-containing protein</fullName>
    </recommendedName>
</protein>
<dbReference type="AlphaFoldDB" id="A0A1B6DGW1"/>
<name>A0A1B6DGW1_9HEMI</name>
<dbReference type="InterPro" id="IPR013653">
    <property type="entry name" value="GCN5-like_dom"/>
</dbReference>
<dbReference type="InterPro" id="IPR016181">
    <property type="entry name" value="Acyl_CoA_acyltransferase"/>
</dbReference>
<organism evidence="2">
    <name type="scientific">Clastoptera arizonana</name>
    <name type="common">Arizona spittle bug</name>
    <dbReference type="NCBI Taxonomy" id="38151"/>
    <lineage>
        <taxon>Eukaryota</taxon>
        <taxon>Metazoa</taxon>
        <taxon>Ecdysozoa</taxon>
        <taxon>Arthropoda</taxon>
        <taxon>Hexapoda</taxon>
        <taxon>Insecta</taxon>
        <taxon>Pterygota</taxon>
        <taxon>Neoptera</taxon>
        <taxon>Paraneoptera</taxon>
        <taxon>Hemiptera</taxon>
        <taxon>Auchenorrhyncha</taxon>
        <taxon>Cercopoidea</taxon>
        <taxon>Clastopteridae</taxon>
        <taxon>Clastoptera</taxon>
    </lineage>
</organism>
<dbReference type="GO" id="GO:0016747">
    <property type="term" value="F:acyltransferase activity, transferring groups other than amino-acyl groups"/>
    <property type="evidence" value="ECO:0007669"/>
    <property type="project" value="InterPro"/>
</dbReference>
<proteinExistence type="predicted"/>
<sequence>KISSKTKSTIIKLYSAIDQESWVVLVVVLLEDASPMVMFHCSDGQGERKLEYILTVTEIIKWNSLVRFQAVHEKYITILRRVIKQKDLLYSECCYRQLWMKPEKSNGIKIEHLSSTEFEIHDLEENHFKIISQHWSEKFPGSDKVVRDTLMYNGGVGLFLKGEKHPVAWCTIQHFYGLGMLFTLEEHRKKGFASLIIKSLSKKLIGEGIDPFACVSCNNISSYNMFKKAGFEEICLIYLCESSTL</sequence>